<dbReference type="SUPFAM" id="SSF52540">
    <property type="entry name" value="P-loop containing nucleoside triphosphate hydrolases"/>
    <property type="match status" value="1"/>
</dbReference>
<evidence type="ECO:0000256" key="3">
    <source>
        <dbReference type="ARBA" id="ARBA00022741"/>
    </source>
</evidence>
<dbReference type="OrthoDB" id="3176171at2759"/>
<keyword evidence="11" id="KW-1185">Reference proteome</keyword>
<dbReference type="GO" id="GO:0007052">
    <property type="term" value="P:mitotic spindle organization"/>
    <property type="evidence" value="ECO:0007669"/>
    <property type="project" value="TreeGrafter"/>
</dbReference>
<evidence type="ECO:0000313" key="10">
    <source>
        <dbReference type="EMBL" id="VEN59903.1"/>
    </source>
</evidence>
<proteinExistence type="inferred from homology"/>
<evidence type="ECO:0000256" key="2">
    <source>
        <dbReference type="ARBA" id="ARBA00022490"/>
    </source>
</evidence>
<sequence length="219" mass="25422">MIANIGPASMNYEETIVTLRYAYRAKSIKNTPVKNEDVKEGKLLALQQEIERLKQMIMEKSNGQFDSTVSDGETEGSEMEDESDKEEKEKKLELGKMEVDELAKKLKTLEKQMVHGGKNIVDSVNENEMKLEQQRAEIAARKKREVEMQQKLELEEETCSELKQVFASLQQQVDFKREKLKRLNSKLQSIRQEIKDNHEVYVKDRQEIEEANDEAALKI</sequence>
<dbReference type="Proteomes" id="UP000410492">
    <property type="component" value="Unassembled WGS sequence"/>
</dbReference>
<dbReference type="GO" id="GO:0005875">
    <property type="term" value="C:microtubule associated complex"/>
    <property type="evidence" value="ECO:0007669"/>
    <property type="project" value="TreeGrafter"/>
</dbReference>
<name>A0A653DI82_CALMS</name>
<evidence type="ECO:0000313" key="11">
    <source>
        <dbReference type="Proteomes" id="UP000410492"/>
    </source>
</evidence>
<protein>
    <recommendedName>
        <fullName evidence="9">Kinesin motor domain-containing protein</fullName>
    </recommendedName>
</protein>
<reference evidence="10 11" key="1">
    <citation type="submission" date="2019-01" db="EMBL/GenBank/DDBJ databases">
        <authorList>
            <person name="Sayadi A."/>
        </authorList>
    </citation>
    <scope>NUCLEOTIDE SEQUENCE [LARGE SCALE GENOMIC DNA]</scope>
</reference>
<dbReference type="Gene3D" id="3.40.850.10">
    <property type="entry name" value="Kinesin motor domain"/>
    <property type="match status" value="1"/>
</dbReference>
<feature type="region of interest" description="Disordered" evidence="8">
    <location>
        <begin position="61"/>
        <end position="93"/>
    </location>
</feature>
<evidence type="ECO:0000256" key="7">
    <source>
        <dbReference type="PROSITE-ProRule" id="PRU00283"/>
    </source>
</evidence>
<evidence type="ECO:0000256" key="5">
    <source>
        <dbReference type="ARBA" id="ARBA00023054"/>
    </source>
</evidence>
<evidence type="ECO:0000256" key="8">
    <source>
        <dbReference type="SAM" id="MobiDB-lite"/>
    </source>
</evidence>
<dbReference type="InterPro" id="IPR027640">
    <property type="entry name" value="Kinesin-like_fam"/>
</dbReference>
<dbReference type="GO" id="GO:0005524">
    <property type="term" value="F:ATP binding"/>
    <property type="evidence" value="ECO:0007669"/>
    <property type="project" value="UniProtKB-KW"/>
</dbReference>
<dbReference type="PANTHER" id="PTHR47969:SF15">
    <property type="entry name" value="CHROMOSOME-ASSOCIATED KINESIN KIF4A-RELATED"/>
    <property type="match status" value="1"/>
</dbReference>
<dbReference type="GO" id="GO:0008017">
    <property type="term" value="F:microtubule binding"/>
    <property type="evidence" value="ECO:0007669"/>
    <property type="project" value="InterPro"/>
</dbReference>
<keyword evidence="4" id="KW-0067">ATP-binding</keyword>
<keyword evidence="6" id="KW-0206">Cytoskeleton</keyword>
<comment type="similarity">
    <text evidence="7">Belongs to the TRAFAC class myosin-kinesin ATPase superfamily. Kinesin family.</text>
</comment>
<feature type="compositionally biased region" description="Acidic residues" evidence="8">
    <location>
        <begin position="72"/>
        <end position="84"/>
    </location>
</feature>
<organism evidence="10 11">
    <name type="scientific">Callosobruchus maculatus</name>
    <name type="common">Southern cowpea weevil</name>
    <name type="synonym">Pulse bruchid</name>
    <dbReference type="NCBI Taxonomy" id="64391"/>
    <lineage>
        <taxon>Eukaryota</taxon>
        <taxon>Metazoa</taxon>
        <taxon>Ecdysozoa</taxon>
        <taxon>Arthropoda</taxon>
        <taxon>Hexapoda</taxon>
        <taxon>Insecta</taxon>
        <taxon>Pterygota</taxon>
        <taxon>Neoptera</taxon>
        <taxon>Endopterygota</taxon>
        <taxon>Coleoptera</taxon>
        <taxon>Polyphaga</taxon>
        <taxon>Cucujiformia</taxon>
        <taxon>Chrysomeloidea</taxon>
        <taxon>Chrysomelidae</taxon>
        <taxon>Bruchinae</taxon>
        <taxon>Bruchini</taxon>
        <taxon>Callosobruchus</taxon>
    </lineage>
</organism>
<dbReference type="GO" id="GO:0003777">
    <property type="term" value="F:microtubule motor activity"/>
    <property type="evidence" value="ECO:0007669"/>
    <property type="project" value="InterPro"/>
</dbReference>
<keyword evidence="3" id="KW-0547">Nucleotide-binding</keyword>
<evidence type="ECO:0000259" key="9">
    <source>
        <dbReference type="PROSITE" id="PS50067"/>
    </source>
</evidence>
<gene>
    <name evidence="10" type="ORF">CALMAC_LOCUS17756</name>
</gene>
<dbReference type="AlphaFoldDB" id="A0A653DI82"/>
<dbReference type="EMBL" id="CAACVG010012216">
    <property type="protein sequence ID" value="VEN59903.1"/>
    <property type="molecule type" value="Genomic_DNA"/>
</dbReference>
<evidence type="ECO:0000256" key="1">
    <source>
        <dbReference type="ARBA" id="ARBA00004245"/>
    </source>
</evidence>
<accession>A0A653DI82</accession>
<dbReference type="InterPro" id="IPR027417">
    <property type="entry name" value="P-loop_NTPase"/>
</dbReference>
<feature type="compositionally biased region" description="Polar residues" evidence="8">
    <location>
        <begin position="61"/>
        <end position="71"/>
    </location>
</feature>
<evidence type="ECO:0000256" key="4">
    <source>
        <dbReference type="ARBA" id="ARBA00022840"/>
    </source>
</evidence>
<comment type="subcellular location">
    <subcellularLocation>
        <location evidence="1">Cytoplasm</location>
        <location evidence="1">Cytoskeleton</location>
    </subcellularLocation>
</comment>
<dbReference type="PROSITE" id="PS50067">
    <property type="entry name" value="KINESIN_MOTOR_2"/>
    <property type="match status" value="1"/>
</dbReference>
<feature type="domain" description="Kinesin motor" evidence="9">
    <location>
        <begin position="1"/>
        <end position="28"/>
    </location>
</feature>
<evidence type="ECO:0000256" key="6">
    <source>
        <dbReference type="ARBA" id="ARBA00023212"/>
    </source>
</evidence>
<dbReference type="InterPro" id="IPR036961">
    <property type="entry name" value="Kinesin_motor_dom_sf"/>
</dbReference>
<dbReference type="PANTHER" id="PTHR47969">
    <property type="entry name" value="CHROMOSOME-ASSOCIATED KINESIN KIF4A-RELATED"/>
    <property type="match status" value="1"/>
</dbReference>
<comment type="caution">
    <text evidence="7">Lacks conserved residue(s) required for the propagation of feature annotation.</text>
</comment>
<dbReference type="GO" id="GO:0007018">
    <property type="term" value="P:microtubule-based movement"/>
    <property type="evidence" value="ECO:0007669"/>
    <property type="project" value="InterPro"/>
</dbReference>
<keyword evidence="5" id="KW-0175">Coiled coil</keyword>
<dbReference type="InterPro" id="IPR001752">
    <property type="entry name" value="Kinesin_motor_dom"/>
</dbReference>
<dbReference type="GO" id="GO:0051231">
    <property type="term" value="P:spindle elongation"/>
    <property type="evidence" value="ECO:0007669"/>
    <property type="project" value="TreeGrafter"/>
</dbReference>
<keyword evidence="2" id="KW-0963">Cytoplasm</keyword>